<gene>
    <name evidence="1" type="ORF">GGD46_003520</name>
</gene>
<sequence>MVADRKLDKLTIEDAFDAIAKLASQRGIVLDMAVYGGSCLVLASDIRMASEDVDAVYLNHEEQARKIVDTITRRNRLPEGWMNQAAKQFAPPRGNPAPHLLEFRDYPRDGSALGLRIFTPTPEYLLAMKVLANRAPDDDKNLTDMTDAVALMKLTGINTFEKIVELMEQCYPNIPGVVVPTVSTRMSAKIKGLVDEYNGANAANPTWIAGRGRPLAP</sequence>
<organism evidence="1 2">
    <name type="scientific">Rhizobium lusitanum</name>
    <dbReference type="NCBI Taxonomy" id="293958"/>
    <lineage>
        <taxon>Bacteria</taxon>
        <taxon>Pseudomonadati</taxon>
        <taxon>Pseudomonadota</taxon>
        <taxon>Alphaproteobacteria</taxon>
        <taxon>Hyphomicrobiales</taxon>
        <taxon>Rhizobiaceae</taxon>
        <taxon>Rhizobium/Agrobacterium group</taxon>
        <taxon>Rhizobium</taxon>
    </lineage>
</organism>
<evidence type="ECO:0008006" key="3">
    <source>
        <dbReference type="Google" id="ProtNLM"/>
    </source>
</evidence>
<dbReference type="AlphaFoldDB" id="A0A7X0IS96"/>
<evidence type="ECO:0000313" key="2">
    <source>
        <dbReference type="Proteomes" id="UP000565576"/>
    </source>
</evidence>
<dbReference type="Proteomes" id="UP000565576">
    <property type="component" value="Unassembled WGS sequence"/>
</dbReference>
<reference evidence="1 2" key="1">
    <citation type="submission" date="2020-08" db="EMBL/GenBank/DDBJ databases">
        <title>Genomic Encyclopedia of Type Strains, Phase IV (KMG-V): Genome sequencing to study the core and pangenomes of soil and plant-associated prokaryotes.</title>
        <authorList>
            <person name="Whitman W."/>
        </authorList>
    </citation>
    <scope>NUCLEOTIDE SEQUENCE [LARGE SCALE GENOMIC DNA]</scope>
    <source>
        <strain evidence="1 2">SEMIA 4060</strain>
    </source>
</reference>
<proteinExistence type="predicted"/>
<evidence type="ECO:0000313" key="1">
    <source>
        <dbReference type="EMBL" id="MBB6486225.1"/>
    </source>
</evidence>
<accession>A0A7X0IS96</accession>
<dbReference type="EMBL" id="JACHBG010000007">
    <property type="protein sequence ID" value="MBB6486225.1"/>
    <property type="molecule type" value="Genomic_DNA"/>
</dbReference>
<comment type="caution">
    <text evidence="1">The sequence shown here is derived from an EMBL/GenBank/DDBJ whole genome shotgun (WGS) entry which is preliminary data.</text>
</comment>
<protein>
    <recommendedName>
        <fullName evidence="3">Nucleotidyl transferase AbiEii/AbiGii toxin family protein</fullName>
    </recommendedName>
</protein>
<name>A0A7X0IS96_9HYPH</name>
<dbReference type="RefSeq" id="WP_184705986.1">
    <property type="nucleotide sequence ID" value="NZ_JACHBG010000007.1"/>
</dbReference>